<evidence type="ECO:0000313" key="2">
    <source>
        <dbReference type="Proteomes" id="UP000785679"/>
    </source>
</evidence>
<proteinExistence type="predicted"/>
<comment type="caution">
    <text evidence="1">The sequence shown here is derived from an EMBL/GenBank/DDBJ whole genome shotgun (WGS) entry which is preliminary data.</text>
</comment>
<protein>
    <recommendedName>
        <fullName evidence="3">HEAT repeat domain-containing protein</fullName>
    </recommendedName>
</protein>
<reference evidence="1" key="1">
    <citation type="submission" date="2019-06" db="EMBL/GenBank/DDBJ databases">
        <authorList>
            <person name="Zheng W."/>
        </authorList>
    </citation>
    <scope>NUCLEOTIDE SEQUENCE</scope>
    <source>
        <strain evidence="1">QDHG01</strain>
    </source>
</reference>
<evidence type="ECO:0008006" key="3">
    <source>
        <dbReference type="Google" id="ProtNLM"/>
    </source>
</evidence>
<sequence length="177" mass="19972">MDRRAFRTRLCFGHRRLRSIRVCHSARLYCACCTLLFASCSSAPKSFLSMSDPAAINRARAVAFGQQQPDANAIPVLIDRLTDDDPVVRLASHESLKKRTGQDFGYLPYAEGDELAVSVQRWKQWWANAANGRMVAGSPQSAIPQAPPYQVRMNPTPVSEASFREKKGLFRNLFRRR</sequence>
<dbReference type="Proteomes" id="UP000785679">
    <property type="component" value="Unassembled WGS sequence"/>
</dbReference>
<keyword evidence="2" id="KW-1185">Reference proteome</keyword>
<evidence type="ECO:0000313" key="1">
    <source>
        <dbReference type="EMBL" id="TNV75072.1"/>
    </source>
</evidence>
<gene>
    <name evidence="1" type="ORF">FGO68_gene14604</name>
</gene>
<name>A0A8J8NHE0_HALGN</name>
<dbReference type="AlphaFoldDB" id="A0A8J8NHE0"/>
<dbReference type="EMBL" id="RRYP01016510">
    <property type="protein sequence ID" value="TNV75072.1"/>
    <property type="molecule type" value="Genomic_DNA"/>
</dbReference>
<organism evidence="1 2">
    <name type="scientific">Halteria grandinella</name>
    <dbReference type="NCBI Taxonomy" id="5974"/>
    <lineage>
        <taxon>Eukaryota</taxon>
        <taxon>Sar</taxon>
        <taxon>Alveolata</taxon>
        <taxon>Ciliophora</taxon>
        <taxon>Intramacronucleata</taxon>
        <taxon>Spirotrichea</taxon>
        <taxon>Stichotrichia</taxon>
        <taxon>Sporadotrichida</taxon>
        <taxon>Halteriidae</taxon>
        <taxon>Halteria</taxon>
    </lineage>
</organism>
<accession>A0A8J8NHE0</accession>